<accession>A0A6C0GP34</accession>
<dbReference type="GO" id="GO:0004637">
    <property type="term" value="F:phosphoribosylamine-glycine ligase activity"/>
    <property type="evidence" value="ECO:0007669"/>
    <property type="project" value="UniProtKB-UniRule"/>
</dbReference>
<dbReference type="GO" id="GO:0046872">
    <property type="term" value="F:metal ion binding"/>
    <property type="evidence" value="ECO:0007669"/>
    <property type="project" value="InterPro"/>
</dbReference>
<dbReference type="InterPro" id="IPR011054">
    <property type="entry name" value="Rudment_hybrid_motif"/>
</dbReference>
<dbReference type="HAMAP" id="MF_00138">
    <property type="entry name" value="GARS"/>
    <property type="match status" value="1"/>
</dbReference>
<comment type="similarity">
    <text evidence="7 10">Belongs to the GARS family.</text>
</comment>
<dbReference type="SUPFAM" id="SSF56059">
    <property type="entry name" value="Glutathione synthetase ATP-binding domain-like"/>
    <property type="match status" value="1"/>
</dbReference>
<dbReference type="InterPro" id="IPR020561">
    <property type="entry name" value="PRibGlycinamid_synth_ATP-grasp"/>
</dbReference>
<keyword evidence="14" id="KW-1185">Reference proteome</keyword>
<keyword evidence="3 10" id="KW-0436">Ligase</keyword>
<dbReference type="SMART" id="SM01209">
    <property type="entry name" value="GARS_A"/>
    <property type="match status" value="1"/>
</dbReference>
<dbReference type="AlphaFoldDB" id="A0A6C0GP34"/>
<dbReference type="Gene3D" id="3.40.50.20">
    <property type="match status" value="1"/>
</dbReference>
<dbReference type="SUPFAM" id="SSF52440">
    <property type="entry name" value="PreATP-grasp domain"/>
    <property type="match status" value="1"/>
</dbReference>
<gene>
    <name evidence="10 13" type="primary">purD</name>
    <name evidence="13" type="ORF">GXP67_23450</name>
</gene>
<dbReference type="Gene3D" id="3.90.600.10">
    <property type="entry name" value="Phosphoribosylglycinamide synthetase, C-terminal domain"/>
    <property type="match status" value="1"/>
</dbReference>
<organism evidence="13 14">
    <name type="scientific">Rhodocytophaga rosea</name>
    <dbReference type="NCBI Taxonomy" id="2704465"/>
    <lineage>
        <taxon>Bacteria</taxon>
        <taxon>Pseudomonadati</taxon>
        <taxon>Bacteroidota</taxon>
        <taxon>Cytophagia</taxon>
        <taxon>Cytophagales</taxon>
        <taxon>Rhodocytophagaceae</taxon>
        <taxon>Rhodocytophaga</taxon>
    </lineage>
</organism>
<dbReference type="EC" id="6.3.4.13" evidence="2 10"/>
<dbReference type="InterPro" id="IPR020560">
    <property type="entry name" value="PRibGlycinamide_synth_C-dom"/>
</dbReference>
<dbReference type="EMBL" id="CP048222">
    <property type="protein sequence ID" value="QHT69383.1"/>
    <property type="molecule type" value="Genomic_DNA"/>
</dbReference>
<dbReference type="GO" id="GO:0005524">
    <property type="term" value="F:ATP binding"/>
    <property type="evidence" value="ECO:0007669"/>
    <property type="project" value="UniProtKB-UniRule"/>
</dbReference>
<evidence type="ECO:0000256" key="7">
    <source>
        <dbReference type="ARBA" id="ARBA00038345"/>
    </source>
</evidence>
<dbReference type="InterPro" id="IPR037123">
    <property type="entry name" value="PRibGlycinamide_synth_C_sf"/>
</dbReference>
<dbReference type="GO" id="GO:0009113">
    <property type="term" value="P:purine nucleobase biosynthetic process"/>
    <property type="evidence" value="ECO:0007669"/>
    <property type="project" value="InterPro"/>
</dbReference>
<dbReference type="SUPFAM" id="SSF51246">
    <property type="entry name" value="Rudiment single hybrid motif"/>
    <property type="match status" value="1"/>
</dbReference>
<name>A0A6C0GP34_9BACT</name>
<evidence type="ECO:0000256" key="4">
    <source>
        <dbReference type="ARBA" id="ARBA00022741"/>
    </source>
</evidence>
<keyword evidence="4 11" id="KW-0547">Nucleotide-binding</keyword>
<evidence type="ECO:0000256" key="3">
    <source>
        <dbReference type="ARBA" id="ARBA00022598"/>
    </source>
</evidence>
<dbReference type="Gene3D" id="3.30.470.20">
    <property type="entry name" value="ATP-grasp fold, B domain"/>
    <property type="match status" value="1"/>
</dbReference>
<dbReference type="NCBIfam" id="TIGR00877">
    <property type="entry name" value="purD"/>
    <property type="match status" value="1"/>
</dbReference>
<comment type="pathway">
    <text evidence="1 10">Purine metabolism; IMP biosynthesis via de novo pathway; N(1)-(5-phospho-D-ribosyl)glycinamide from 5-phospho-alpha-D-ribose 1-diphosphate: step 2/2.</text>
</comment>
<dbReference type="Pfam" id="PF02843">
    <property type="entry name" value="GARS_C"/>
    <property type="match status" value="1"/>
</dbReference>
<evidence type="ECO:0000256" key="10">
    <source>
        <dbReference type="HAMAP-Rule" id="MF_00138"/>
    </source>
</evidence>
<protein>
    <recommendedName>
        <fullName evidence="2 10">Phosphoribosylamine--glycine ligase</fullName>
        <ecNumber evidence="2 10">6.3.4.13</ecNumber>
    </recommendedName>
    <alternativeName>
        <fullName evidence="10">GARS</fullName>
    </alternativeName>
    <alternativeName>
        <fullName evidence="8 10">Glycinamide ribonucleotide synthetase</fullName>
    </alternativeName>
    <alternativeName>
        <fullName evidence="9 10">Phosphoribosylglycinamide synthetase</fullName>
    </alternativeName>
</protein>
<dbReference type="SMART" id="SM01210">
    <property type="entry name" value="GARS_C"/>
    <property type="match status" value="1"/>
</dbReference>
<dbReference type="PANTHER" id="PTHR43472">
    <property type="entry name" value="PHOSPHORIBOSYLAMINE--GLYCINE LIGASE"/>
    <property type="match status" value="1"/>
</dbReference>
<dbReference type="PANTHER" id="PTHR43472:SF1">
    <property type="entry name" value="PHOSPHORIBOSYLAMINE--GLYCINE LIGASE, CHLOROPLASTIC"/>
    <property type="match status" value="1"/>
</dbReference>
<dbReference type="Gene3D" id="3.30.1490.20">
    <property type="entry name" value="ATP-grasp fold, A domain"/>
    <property type="match status" value="1"/>
</dbReference>
<evidence type="ECO:0000313" key="13">
    <source>
        <dbReference type="EMBL" id="QHT69383.1"/>
    </source>
</evidence>
<proteinExistence type="inferred from homology"/>
<evidence type="ECO:0000256" key="8">
    <source>
        <dbReference type="ARBA" id="ARBA00042242"/>
    </source>
</evidence>
<dbReference type="GO" id="GO:0006189">
    <property type="term" value="P:'de novo' IMP biosynthetic process"/>
    <property type="evidence" value="ECO:0007669"/>
    <property type="project" value="UniProtKB-UniRule"/>
</dbReference>
<dbReference type="InterPro" id="IPR020562">
    <property type="entry name" value="PRibGlycinamide_synth_N"/>
</dbReference>
<dbReference type="Proteomes" id="UP000480178">
    <property type="component" value="Chromosome"/>
</dbReference>
<evidence type="ECO:0000259" key="12">
    <source>
        <dbReference type="PROSITE" id="PS50975"/>
    </source>
</evidence>
<dbReference type="InterPro" id="IPR013815">
    <property type="entry name" value="ATP_grasp_subdomain_1"/>
</dbReference>
<evidence type="ECO:0000256" key="2">
    <source>
        <dbReference type="ARBA" id="ARBA00013255"/>
    </source>
</evidence>
<dbReference type="PROSITE" id="PS50975">
    <property type="entry name" value="ATP_GRASP"/>
    <property type="match status" value="1"/>
</dbReference>
<dbReference type="UniPathway" id="UPA00074">
    <property type="reaction ID" value="UER00125"/>
</dbReference>
<evidence type="ECO:0000256" key="9">
    <source>
        <dbReference type="ARBA" id="ARBA00042864"/>
    </source>
</evidence>
<keyword evidence="5 10" id="KW-0658">Purine biosynthesis</keyword>
<keyword evidence="6 11" id="KW-0067">ATP-binding</keyword>
<evidence type="ECO:0000256" key="6">
    <source>
        <dbReference type="ARBA" id="ARBA00022840"/>
    </source>
</evidence>
<evidence type="ECO:0000256" key="11">
    <source>
        <dbReference type="PROSITE-ProRule" id="PRU00409"/>
    </source>
</evidence>
<dbReference type="InterPro" id="IPR000115">
    <property type="entry name" value="PRibGlycinamide_synth"/>
</dbReference>
<comment type="catalytic activity">
    <reaction evidence="10">
        <text>5-phospho-beta-D-ribosylamine + glycine + ATP = N(1)-(5-phospho-beta-D-ribosyl)glycinamide + ADP + phosphate + H(+)</text>
        <dbReference type="Rhea" id="RHEA:17453"/>
        <dbReference type="ChEBI" id="CHEBI:15378"/>
        <dbReference type="ChEBI" id="CHEBI:30616"/>
        <dbReference type="ChEBI" id="CHEBI:43474"/>
        <dbReference type="ChEBI" id="CHEBI:57305"/>
        <dbReference type="ChEBI" id="CHEBI:58681"/>
        <dbReference type="ChEBI" id="CHEBI:143788"/>
        <dbReference type="ChEBI" id="CHEBI:456216"/>
        <dbReference type="EC" id="6.3.4.13"/>
    </reaction>
</comment>
<evidence type="ECO:0000313" key="14">
    <source>
        <dbReference type="Proteomes" id="UP000480178"/>
    </source>
</evidence>
<dbReference type="InterPro" id="IPR016185">
    <property type="entry name" value="PreATP-grasp_dom_sf"/>
</dbReference>
<dbReference type="KEGG" id="rhoz:GXP67_23450"/>
<sequence length="434" mass="46822">MNILILGSGGREHAFAWKMAQSPLCSRLFVAPGNAGTAQIAQNVALSVNDFEGIAHFALQQQITLIVVGPEEPLVRGIRDYFSVRPELSQIGLIGPDKHGAMLEGSKDFAKAFMRQNHIPTAGSRTFTAATLQEGLHYLSTHSLPIVLKADGLAAGKGVIIASTLEDAKESLYDMLANKKFGEASASVVIEEFLSGIELSVFVLTDGKTYKILPEAKDYKRIGEGDIGLNTGGMGAVSPVPFADAAFMQKVEERIVKPTISGLHEAKVNYCGFIFIGLMNVAGEPYVIEYNVRMGDPETEVVIPRIKSDLVELFQVVAQGKLADIGIEIEEKAAATVMLVSGGYPEAYEKNKVITGLAQTEDVLVFHAATKTTADGNILTDGGRVLTVTGMDAELENALQKAKKAAGVITWEKKYYRKDIGLDILQYKSININE</sequence>
<dbReference type="Pfam" id="PF01071">
    <property type="entry name" value="GARS_A"/>
    <property type="match status" value="1"/>
</dbReference>
<dbReference type="RefSeq" id="WP_162445372.1">
    <property type="nucleotide sequence ID" value="NZ_CP048222.1"/>
</dbReference>
<reference evidence="13 14" key="1">
    <citation type="submission" date="2020-01" db="EMBL/GenBank/DDBJ databases">
        <authorList>
            <person name="Kim M.K."/>
        </authorList>
    </citation>
    <scope>NUCLEOTIDE SEQUENCE [LARGE SCALE GENOMIC DNA]</scope>
    <source>
        <strain evidence="13 14">172606-1</strain>
    </source>
</reference>
<feature type="domain" description="ATP-grasp" evidence="12">
    <location>
        <begin position="111"/>
        <end position="319"/>
    </location>
</feature>
<dbReference type="InterPro" id="IPR011761">
    <property type="entry name" value="ATP-grasp"/>
</dbReference>
<dbReference type="Pfam" id="PF02844">
    <property type="entry name" value="GARS_N"/>
    <property type="match status" value="1"/>
</dbReference>
<evidence type="ECO:0000256" key="1">
    <source>
        <dbReference type="ARBA" id="ARBA00005174"/>
    </source>
</evidence>
<evidence type="ECO:0000256" key="5">
    <source>
        <dbReference type="ARBA" id="ARBA00022755"/>
    </source>
</evidence>